<gene>
    <name evidence="1" type="ORF">EVA_18114</name>
</gene>
<protein>
    <submittedName>
        <fullName evidence="1">Uncharacterized protein</fullName>
    </submittedName>
</protein>
<accession>J9G2I4</accession>
<sequence length="34" mass="3867">MAERETNACARIIVVKEDKMLGIRSYLRLSRTAA</sequence>
<dbReference type="AlphaFoldDB" id="J9G2I4"/>
<dbReference type="EMBL" id="AMCI01006767">
    <property type="protein sequence ID" value="EJW93779.1"/>
    <property type="molecule type" value="Genomic_DNA"/>
</dbReference>
<evidence type="ECO:0000313" key="1">
    <source>
        <dbReference type="EMBL" id="EJW93779.1"/>
    </source>
</evidence>
<name>J9G2I4_9ZZZZ</name>
<organism evidence="1">
    <name type="scientific">gut metagenome</name>
    <dbReference type="NCBI Taxonomy" id="749906"/>
    <lineage>
        <taxon>unclassified sequences</taxon>
        <taxon>metagenomes</taxon>
        <taxon>organismal metagenomes</taxon>
    </lineage>
</organism>
<reference evidence="1" key="1">
    <citation type="journal article" date="2012" name="PLoS ONE">
        <title>Gene sets for utilization of primary and secondary nutrition supplies in the distal gut of endangered iberian lynx.</title>
        <authorList>
            <person name="Alcaide M."/>
            <person name="Messina E."/>
            <person name="Richter M."/>
            <person name="Bargiela R."/>
            <person name="Peplies J."/>
            <person name="Huws S.A."/>
            <person name="Newbold C.J."/>
            <person name="Golyshin P.N."/>
            <person name="Simon M.A."/>
            <person name="Lopez G."/>
            <person name="Yakimov M.M."/>
            <person name="Ferrer M."/>
        </authorList>
    </citation>
    <scope>NUCLEOTIDE SEQUENCE</scope>
</reference>
<comment type="caution">
    <text evidence="1">The sequence shown here is derived from an EMBL/GenBank/DDBJ whole genome shotgun (WGS) entry which is preliminary data.</text>
</comment>
<proteinExistence type="predicted"/>